<organism evidence="3 4">
    <name type="scientific">Acetobacter orientalis</name>
    <dbReference type="NCBI Taxonomy" id="146474"/>
    <lineage>
        <taxon>Bacteria</taxon>
        <taxon>Pseudomonadati</taxon>
        <taxon>Pseudomonadota</taxon>
        <taxon>Alphaproteobacteria</taxon>
        <taxon>Acetobacterales</taxon>
        <taxon>Acetobacteraceae</taxon>
        <taxon>Acetobacter</taxon>
    </lineage>
</organism>
<dbReference type="SUPFAM" id="SSF52540">
    <property type="entry name" value="P-loop containing nucleoside triphosphate hydrolases"/>
    <property type="match status" value="1"/>
</dbReference>
<dbReference type="Pfam" id="PF12556">
    <property type="entry name" value="CobS_N"/>
    <property type="match status" value="1"/>
</dbReference>
<dbReference type="GeneID" id="76204800"/>
<keyword evidence="4" id="KW-1185">Reference proteome</keyword>
<feature type="domain" description="Cobaltochelatase subunit CobS N-terminal" evidence="2">
    <location>
        <begin position="18"/>
        <end position="50"/>
    </location>
</feature>
<evidence type="ECO:0000259" key="2">
    <source>
        <dbReference type="Pfam" id="PF12556"/>
    </source>
</evidence>
<dbReference type="EMBL" id="BAMX01000024">
    <property type="protein sequence ID" value="GAN66661.1"/>
    <property type="molecule type" value="Genomic_DNA"/>
</dbReference>
<dbReference type="AlphaFoldDB" id="A0A0D6NMM6"/>
<dbReference type="GO" id="GO:0005524">
    <property type="term" value="F:ATP binding"/>
    <property type="evidence" value="ECO:0007669"/>
    <property type="project" value="InterPro"/>
</dbReference>
<evidence type="ECO:0000313" key="3">
    <source>
        <dbReference type="EMBL" id="GAN66661.1"/>
    </source>
</evidence>
<evidence type="ECO:0000313" key="4">
    <source>
        <dbReference type="Proteomes" id="UP000032670"/>
    </source>
</evidence>
<dbReference type="Proteomes" id="UP000032670">
    <property type="component" value="Unassembled WGS sequence"/>
</dbReference>
<dbReference type="PANTHER" id="PTHR42759:SF1">
    <property type="entry name" value="MAGNESIUM-CHELATASE SUBUNIT CHLD"/>
    <property type="match status" value="1"/>
</dbReference>
<accession>A0A6N3SVZ1</accession>
<reference evidence="3 4" key="1">
    <citation type="submission" date="2012-11" db="EMBL/GenBank/DDBJ databases">
        <title>Whole genome sequence of Acetobacter orientalis 21F-2.</title>
        <authorList>
            <person name="Azuma Y."/>
            <person name="Higashiura N."/>
            <person name="Hirakawa H."/>
            <person name="Matsushita K."/>
        </authorList>
    </citation>
    <scope>NUCLEOTIDE SEQUENCE [LARGE SCALE GENOMIC DNA]</scope>
    <source>
        <strain evidence="3 4">21F-2</strain>
    </source>
</reference>
<accession>A0A0D6NMM6</accession>
<evidence type="ECO:0000259" key="1">
    <source>
        <dbReference type="Pfam" id="PF07728"/>
    </source>
</evidence>
<comment type="caution">
    <text evidence="3">The sequence shown here is derived from an EMBL/GenBank/DDBJ whole genome shotgun (WGS) entry which is preliminary data.</text>
</comment>
<protein>
    <submittedName>
        <fullName evidence="3">Cobaltochelatase cobS subunit</fullName>
    </submittedName>
</protein>
<dbReference type="Pfam" id="PF07728">
    <property type="entry name" value="AAA_5"/>
    <property type="match status" value="1"/>
</dbReference>
<dbReference type="RefSeq" id="WP_048841698.1">
    <property type="nucleotide sequence ID" value="NZ_BAMX01000024.1"/>
</dbReference>
<dbReference type="Gene3D" id="3.40.50.300">
    <property type="entry name" value="P-loop containing nucleotide triphosphate hydrolases"/>
    <property type="match status" value="1"/>
</dbReference>
<gene>
    <name evidence="3" type="ORF">Abor_024_105</name>
</gene>
<dbReference type="PANTHER" id="PTHR42759">
    <property type="entry name" value="MOXR FAMILY PROTEIN"/>
    <property type="match status" value="1"/>
</dbReference>
<dbReference type="InterPro" id="IPR050764">
    <property type="entry name" value="CbbQ/NirQ/NorQ/GpvN"/>
</dbReference>
<name>A0A0D6NMM6_9PROT</name>
<dbReference type="InterPro" id="IPR011704">
    <property type="entry name" value="ATPase_dyneun-rel_AAA"/>
</dbReference>
<sequence>MTESSNPASPSDLPPISALSTPDLEVSVRDVFGIDSDMTVPAFSLRTEHVPAKDPAYRFDHDTTLAILAGFAFNRRVMVQGFHGTGKSSHVEQIAARLNWPCIRINLDSHVSRIDLVGKDAIVVRDGQQVTEFQEGLLPWCLQHPCALVFDEYDAGRPDVMFVIQRVLEVEGQLTLLDQNRVIKPHPWFRLFATANTIGLGDTTGLYHGTQQINQGQMDRWNIVTSLNYLPHAQEVGIVLSRLGINPEDKAAKGTIENMVALANLTRAGFMAGDLSTVMSPRSVIAWAENERIFKDTAFAFRVTFLNKCDEAERNMVAEYYQRCFNTSPLAKQGA</sequence>
<dbReference type="GO" id="GO:0016887">
    <property type="term" value="F:ATP hydrolysis activity"/>
    <property type="evidence" value="ECO:0007669"/>
    <property type="project" value="InterPro"/>
</dbReference>
<dbReference type="InterPro" id="IPR025865">
    <property type="entry name" value="CobS_N_dom"/>
</dbReference>
<proteinExistence type="predicted"/>
<feature type="domain" description="ATPase dynein-related AAA" evidence="1">
    <location>
        <begin position="77"/>
        <end position="199"/>
    </location>
</feature>
<dbReference type="InterPro" id="IPR027417">
    <property type="entry name" value="P-loop_NTPase"/>
</dbReference>
<dbReference type="STRING" id="1231341.Abor_024_105"/>